<reference evidence="2 3" key="1">
    <citation type="journal article" date="2016" name="Genome Announc.">
        <title>Whole-Genome Sequence of Rummeliibacillus stabekisii Strain PP9 Isolated from Antarctic Soil.</title>
        <authorList>
            <person name="da Mota F.F."/>
            <person name="Vollu R.E."/>
            <person name="Jurelevicius D."/>
            <person name="Seldin L."/>
        </authorList>
    </citation>
    <scope>NUCLEOTIDE SEQUENCE [LARGE SCALE GENOMIC DNA]</scope>
    <source>
        <strain evidence="2 3">PP9</strain>
    </source>
</reference>
<proteinExistence type="predicted"/>
<dbReference type="Pfam" id="PF05437">
    <property type="entry name" value="AzlD"/>
    <property type="match status" value="1"/>
</dbReference>
<dbReference type="EMBL" id="CP014806">
    <property type="protein sequence ID" value="AMW98909.1"/>
    <property type="molecule type" value="Genomic_DNA"/>
</dbReference>
<reference evidence="3" key="2">
    <citation type="submission" date="2016-03" db="EMBL/GenBank/DDBJ databases">
        <authorList>
            <person name="Ploux O."/>
        </authorList>
    </citation>
    <scope>NUCLEOTIDE SEQUENCE [LARGE SCALE GENOMIC DNA]</scope>
    <source>
        <strain evidence="3">PP9</strain>
    </source>
</reference>
<feature type="transmembrane region" description="Helical" evidence="1">
    <location>
        <begin position="7"/>
        <end position="28"/>
    </location>
</feature>
<evidence type="ECO:0000313" key="3">
    <source>
        <dbReference type="Proteomes" id="UP000076021"/>
    </source>
</evidence>
<feature type="transmembrane region" description="Helical" evidence="1">
    <location>
        <begin position="40"/>
        <end position="59"/>
    </location>
</feature>
<keyword evidence="1" id="KW-0472">Membrane</keyword>
<dbReference type="Proteomes" id="UP000076021">
    <property type="component" value="Chromosome"/>
</dbReference>
<name>A0A143HBW8_9BACL</name>
<evidence type="ECO:0000313" key="2">
    <source>
        <dbReference type="EMBL" id="AMW98909.1"/>
    </source>
</evidence>
<dbReference type="OrthoDB" id="7870017at2"/>
<dbReference type="InterPro" id="IPR008407">
    <property type="entry name" value="Brnchd-chn_aa_trnsp_AzlD"/>
</dbReference>
<accession>A0A143HBW8</accession>
<evidence type="ECO:0000256" key="1">
    <source>
        <dbReference type="SAM" id="Phobius"/>
    </source>
</evidence>
<keyword evidence="3" id="KW-1185">Reference proteome</keyword>
<feature type="transmembrane region" description="Helical" evidence="1">
    <location>
        <begin position="66"/>
        <end position="84"/>
    </location>
</feature>
<keyword evidence="1" id="KW-0812">Transmembrane</keyword>
<dbReference type="RefSeq" id="WP_066786833.1">
    <property type="nucleotide sequence ID" value="NZ_CP014806.1"/>
</dbReference>
<gene>
    <name evidence="2" type="ORF">ATY39_05235</name>
</gene>
<dbReference type="AlphaFoldDB" id="A0A143HBW8"/>
<sequence>MSMNIMIWTIIGCAIVTWLPRIIPFLFVKHVKLPAIVMKWLSFIPICILSALVVENLLVSGEGITSLNWSVVIAFIPTLLLAIWTKSLSVTVLGGVISMAIIRIYLPI</sequence>
<dbReference type="STRING" id="241244.ATY39_05235"/>
<feature type="transmembrane region" description="Helical" evidence="1">
    <location>
        <begin position="90"/>
        <end position="106"/>
    </location>
</feature>
<protein>
    <submittedName>
        <fullName evidence="2">Branched-chain amino acid transporter AzlD</fullName>
    </submittedName>
</protein>
<organism evidence="2 3">
    <name type="scientific">Rummeliibacillus stabekisii</name>
    <dbReference type="NCBI Taxonomy" id="241244"/>
    <lineage>
        <taxon>Bacteria</taxon>
        <taxon>Bacillati</taxon>
        <taxon>Bacillota</taxon>
        <taxon>Bacilli</taxon>
        <taxon>Bacillales</taxon>
        <taxon>Caryophanaceae</taxon>
        <taxon>Rummeliibacillus</taxon>
    </lineage>
</organism>
<dbReference type="KEGG" id="rst:ATY39_05235"/>
<keyword evidence="1" id="KW-1133">Transmembrane helix</keyword>